<name>A0A1C5JY36_9ACTN</name>
<reference evidence="1 2" key="1">
    <citation type="submission" date="2016-06" db="EMBL/GenBank/DDBJ databases">
        <authorList>
            <person name="Kjaerup R.B."/>
            <person name="Dalgaard T.S."/>
            <person name="Juul-Madsen H.R."/>
        </authorList>
    </citation>
    <scope>NUCLEOTIDE SEQUENCE [LARGE SCALE GENOMIC DNA]</scope>
    <source>
        <strain evidence="1 2">DSM 43904</strain>
    </source>
</reference>
<dbReference type="EMBL" id="LT607750">
    <property type="protein sequence ID" value="SCG75492.1"/>
    <property type="molecule type" value="Genomic_DNA"/>
</dbReference>
<dbReference type="AlphaFoldDB" id="A0A1C5JY36"/>
<evidence type="ECO:0000313" key="2">
    <source>
        <dbReference type="Proteomes" id="UP000198217"/>
    </source>
</evidence>
<gene>
    <name evidence="1" type="ORF">GA0070609_5129</name>
</gene>
<sequence length="140" mass="14731">MAGERCAGAVGRLVVRVAVATLGVGCLVVTGEGAWQATGHGVAYLRDPEHNPGARRSQVDFESLRREFADQVPPGSRVYPVPAATDRTLWRQRLAEFAALTGSLVVGTPDAADHLVSVGVVERPGPTGPRVRLVVRGAGR</sequence>
<organism evidence="1 2">
    <name type="scientific">Micromonospora echinaurantiaca</name>
    <dbReference type="NCBI Taxonomy" id="47857"/>
    <lineage>
        <taxon>Bacteria</taxon>
        <taxon>Bacillati</taxon>
        <taxon>Actinomycetota</taxon>
        <taxon>Actinomycetes</taxon>
        <taxon>Micromonosporales</taxon>
        <taxon>Micromonosporaceae</taxon>
        <taxon>Micromonospora</taxon>
    </lineage>
</organism>
<dbReference type="Proteomes" id="UP000198217">
    <property type="component" value="Chromosome I"/>
</dbReference>
<evidence type="ECO:0000313" key="1">
    <source>
        <dbReference type="EMBL" id="SCG75492.1"/>
    </source>
</evidence>
<protein>
    <submittedName>
        <fullName evidence="1">Uncharacterized protein</fullName>
    </submittedName>
</protein>
<accession>A0A1C5JY36</accession>
<proteinExistence type="predicted"/>
<keyword evidence="2" id="KW-1185">Reference proteome</keyword>